<gene>
    <name evidence="3" type="ORF">CLP_2697</name>
</gene>
<keyword evidence="4" id="KW-1185">Reference proteome</keyword>
<proteinExistence type="predicted"/>
<evidence type="ECO:0000313" key="3">
    <source>
        <dbReference type="EMBL" id="EEP53648.1"/>
    </source>
</evidence>
<dbReference type="eggNOG" id="COG4626">
    <property type="taxonomic scope" value="Bacteria"/>
</dbReference>
<feature type="domain" description="Terminase large subunit-like ATPase" evidence="1">
    <location>
        <begin position="83"/>
        <end position="257"/>
    </location>
</feature>
<dbReference type="GO" id="GO:0004519">
    <property type="term" value="F:endonuclease activity"/>
    <property type="evidence" value="ECO:0007669"/>
    <property type="project" value="InterPro"/>
</dbReference>
<dbReference type="EMBL" id="ACOM01000005">
    <property type="protein sequence ID" value="EEP53648.1"/>
    <property type="molecule type" value="Genomic_DNA"/>
</dbReference>
<dbReference type="PANTHER" id="PTHR41287:SF1">
    <property type="entry name" value="PROTEIN YMFN"/>
    <property type="match status" value="1"/>
</dbReference>
<dbReference type="Gene3D" id="3.40.50.300">
    <property type="entry name" value="P-loop containing nucleotide triphosphate hydrolases"/>
    <property type="match status" value="1"/>
</dbReference>
<dbReference type="InterPro" id="IPR005021">
    <property type="entry name" value="Terminase_largesu-like"/>
</dbReference>
<dbReference type="InterPro" id="IPR046462">
    <property type="entry name" value="TerL_nuclease"/>
</dbReference>
<organism evidence="3 4">
    <name type="scientific">Clostridium butyricum E4 str. BoNT E BL5262</name>
    <dbReference type="NCBI Taxonomy" id="632245"/>
    <lineage>
        <taxon>Bacteria</taxon>
        <taxon>Bacillati</taxon>
        <taxon>Bacillota</taxon>
        <taxon>Clostridia</taxon>
        <taxon>Eubacteriales</taxon>
        <taxon>Clostridiaceae</taxon>
        <taxon>Clostridium</taxon>
    </lineage>
</organism>
<evidence type="ECO:0000259" key="2">
    <source>
        <dbReference type="Pfam" id="PF20441"/>
    </source>
</evidence>
<protein>
    <submittedName>
        <fullName evidence="3">Putative phage terminase, large subunit</fullName>
    </submittedName>
</protein>
<name>C4IH03_CLOBU</name>
<comment type="caution">
    <text evidence="3">The sequence shown here is derived from an EMBL/GenBank/DDBJ whole genome shotgun (WGS) entry which is preliminary data.</text>
</comment>
<evidence type="ECO:0000313" key="4">
    <source>
        <dbReference type="Proteomes" id="UP000003081"/>
    </source>
</evidence>
<reference evidence="3 4" key="1">
    <citation type="submission" date="2009-08" db="EMBL/GenBank/DDBJ databases">
        <authorList>
            <person name="Shrivastava S."/>
            <person name="Brinkac L.B."/>
            <person name="Brown J.L."/>
            <person name="Bruce D.B."/>
            <person name="Detter C."/>
            <person name="Green L.D."/>
            <person name="Munk C.A."/>
            <person name="Rogers Y.C."/>
            <person name="Tapia R."/>
            <person name="Sims D.R."/>
            <person name="Smith L.A."/>
            <person name="Smith T.J."/>
            <person name="Sutton G."/>
            <person name="Brettin T."/>
        </authorList>
    </citation>
    <scope>NUCLEOTIDE SEQUENCE [LARGE SCALE GENOMIC DNA]</scope>
    <source>
        <strain evidence="4">E4 str. BoNT E BL5262</strain>
    </source>
</reference>
<dbReference type="Pfam" id="PF03354">
    <property type="entry name" value="TerL_ATPase"/>
    <property type="match status" value="1"/>
</dbReference>
<evidence type="ECO:0000259" key="1">
    <source>
        <dbReference type="Pfam" id="PF03354"/>
    </source>
</evidence>
<dbReference type="InterPro" id="IPR027417">
    <property type="entry name" value="P-loop_NTPase"/>
</dbReference>
<accession>C4IH03</accession>
<dbReference type="Proteomes" id="UP000003081">
    <property type="component" value="Unassembled WGS sequence"/>
</dbReference>
<dbReference type="Pfam" id="PF20441">
    <property type="entry name" value="TerL_nuclease"/>
    <property type="match status" value="1"/>
</dbReference>
<dbReference type="InterPro" id="IPR046461">
    <property type="entry name" value="TerL_ATPase"/>
</dbReference>
<dbReference type="RefSeq" id="WP_003414761.1">
    <property type="nucleotide sequence ID" value="NZ_ACOM01000005.1"/>
</dbReference>
<sequence length="560" mass="64956">MFLLDNALKYANDVVAGKEITTKEVIIQCKWFLIDYEKKQYEEQFDFYFDEEKLQIINNLLKLFNFATGFVAGEQVLKNLVGFQCFLIANIFGWRYKDNKNKFRYNDITLYIARKNAKTAVVGLIFLLLMLTEQDYSEFYSICLTKELAAEIRKSMVQILEASPLIAKHFKWSKTLIGPIECKITKSFFQPRTAESGKNNSIRPSAFVSDEHANFKDNSNFTAMKSGQKNVINPLVFRTTTAYAIDNSIMTPDIETIRKVFDGTFKNERQFALLYYADEEHLWDDIGIYQANPLRIEENYNTIREDREKALIQDNLVEEYLTKSMNYFMPENSGESYVTEEQIKACEADEDINWEGREVYVGVDLAETDDNTAISMVSLDDDGNIITKSWAIIPLLKVKDKSRNEDVDYQREIDRGTCIACGDDVIEYATVENHVLNLEKNYGVKVKQIGYDIRNARPSAQIWSKKGYDCVEVKQHSSILHEPIKWLKESILSKKYRYDKNQLLIINFVNARQTEDTNLNKYLNKKKSKGKIDICMSIVDALYLMHEAKLNKKECTIQVI</sequence>
<dbReference type="PANTHER" id="PTHR41287">
    <property type="match status" value="1"/>
</dbReference>
<feature type="domain" description="Terminase large subunit-like endonuclease" evidence="2">
    <location>
        <begin position="282"/>
        <end position="543"/>
    </location>
</feature>
<dbReference type="AlphaFoldDB" id="C4IH03"/>
<dbReference type="HOGENOM" id="CLU_026632_6_2_9"/>